<dbReference type="PANTHER" id="PTHR46206">
    <property type="entry name" value="CYTOCHROME P450"/>
    <property type="match status" value="1"/>
</dbReference>
<evidence type="ECO:0000256" key="5">
    <source>
        <dbReference type="ARBA" id="ARBA00023004"/>
    </source>
</evidence>
<keyword evidence="8" id="KW-1185">Reference proteome</keyword>
<dbReference type="Gene3D" id="1.10.630.10">
    <property type="entry name" value="Cytochrome P450"/>
    <property type="match status" value="1"/>
</dbReference>
<dbReference type="InterPro" id="IPR036396">
    <property type="entry name" value="Cyt_P450_sf"/>
</dbReference>
<evidence type="ECO:0000256" key="4">
    <source>
        <dbReference type="ARBA" id="ARBA00023002"/>
    </source>
</evidence>
<dbReference type="GO" id="GO:0020037">
    <property type="term" value="F:heme binding"/>
    <property type="evidence" value="ECO:0007669"/>
    <property type="project" value="InterPro"/>
</dbReference>
<comment type="cofactor">
    <cofactor evidence="1 6">
        <name>heme</name>
        <dbReference type="ChEBI" id="CHEBI:30413"/>
    </cofactor>
</comment>
<evidence type="ECO:0000256" key="1">
    <source>
        <dbReference type="ARBA" id="ARBA00001971"/>
    </source>
</evidence>
<dbReference type="STRING" id="1314781.A0A165PAK2"/>
<comment type="similarity">
    <text evidence="2">Belongs to the cytochrome P450 family.</text>
</comment>
<dbReference type="InterPro" id="IPR001128">
    <property type="entry name" value="Cyt_P450"/>
</dbReference>
<organism evidence="7 8">
    <name type="scientific">Exidia glandulosa HHB12029</name>
    <dbReference type="NCBI Taxonomy" id="1314781"/>
    <lineage>
        <taxon>Eukaryota</taxon>
        <taxon>Fungi</taxon>
        <taxon>Dikarya</taxon>
        <taxon>Basidiomycota</taxon>
        <taxon>Agaricomycotina</taxon>
        <taxon>Agaricomycetes</taxon>
        <taxon>Auriculariales</taxon>
        <taxon>Exidiaceae</taxon>
        <taxon>Exidia</taxon>
    </lineage>
</organism>
<evidence type="ECO:0000313" key="8">
    <source>
        <dbReference type="Proteomes" id="UP000077266"/>
    </source>
</evidence>
<feature type="non-terminal residue" evidence="7">
    <location>
        <position position="1"/>
    </location>
</feature>
<protein>
    <submittedName>
        <fullName evidence="7">Cytochrome P450</fullName>
    </submittedName>
</protein>
<dbReference type="EMBL" id="KV425891">
    <property type="protein sequence ID" value="KZW01892.1"/>
    <property type="molecule type" value="Genomic_DNA"/>
</dbReference>
<keyword evidence="5 6" id="KW-0408">Iron</keyword>
<keyword evidence="3 6" id="KW-0479">Metal-binding</keyword>
<feature type="binding site" description="axial binding residue" evidence="6">
    <location>
        <position position="358"/>
    </location>
    <ligand>
        <name>heme</name>
        <dbReference type="ChEBI" id="CHEBI:30413"/>
    </ligand>
    <ligandPart>
        <name>Fe</name>
        <dbReference type="ChEBI" id="CHEBI:18248"/>
    </ligandPart>
</feature>
<name>A0A165PAK2_EXIGL</name>
<keyword evidence="4" id="KW-0560">Oxidoreductase</keyword>
<dbReference type="CDD" id="cd11041">
    <property type="entry name" value="CYP503A1-like"/>
    <property type="match status" value="1"/>
</dbReference>
<evidence type="ECO:0000256" key="2">
    <source>
        <dbReference type="ARBA" id="ARBA00010617"/>
    </source>
</evidence>
<dbReference type="InterPro" id="IPR002403">
    <property type="entry name" value="Cyt_P450_E_grp-IV"/>
</dbReference>
<keyword evidence="6" id="KW-0349">Heme</keyword>
<dbReference type="SUPFAM" id="SSF48264">
    <property type="entry name" value="Cytochrome P450"/>
    <property type="match status" value="1"/>
</dbReference>
<dbReference type="Proteomes" id="UP000077266">
    <property type="component" value="Unassembled WGS sequence"/>
</dbReference>
<evidence type="ECO:0000256" key="6">
    <source>
        <dbReference type="PIRSR" id="PIRSR602403-1"/>
    </source>
</evidence>
<sequence length="415" mass="47302">SSPTHIEDVRRAPTDVLSFHDALNDIIFVDAMFGVNMTGFHISIIRSHLTRQLPAVFPNIWDELCKAFEDHIPLQDGEWTKVPAAETMAAIVARATSRLFVGYPLCRNKEYLKLITDYTAVVSGWSNLIRTFPPFLRRVAARMLSPLPATLKKLDAMLGPVVEERRQQLKMYRKEWDGKPEDLITWTLETGSGEELEHDNILRRMLRFNFAAIHTTSRTLSFALFHLASEHMKYLSPLRAEIEAIVSVHGWTKESIDKMSKLDSFIRESHRHHGLATTNMFRKARSDFTFSDGTRVPKGTHLAVAAIPRQIELGGGEEFDGFRFAHVDGEEESEEAAKHKFVSIGMNYLSFGLGRNACPGRFWASNEIKTMLAYMVYNFDIRMEYDGVLPEPRWIGITGTPDPTACLMLRKRRDV</sequence>
<gene>
    <name evidence="7" type="ORF">EXIGLDRAFT_602625</name>
</gene>
<evidence type="ECO:0000256" key="3">
    <source>
        <dbReference type="ARBA" id="ARBA00022723"/>
    </source>
</evidence>
<accession>A0A165PAK2</accession>
<dbReference type="Pfam" id="PF00067">
    <property type="entry name" value="p450"/>
    <property type="match status" value="1"/>
</dbReference>
<dbReference type="InParanoid" id="A0A165PAK2"/>
<dbReference type="AlphaFoldDB" id="A0A165PAK2"/>
<reference evidence="7 8" key="1">
    <citation type="journal article" date="2016" name="Mol. Biol. Evol.">
        <title>Comparative Genomics of Early-Diverging Mushroom-Forming Fungi Provides Insights into the Origins of Lignocellulose Decay Capabilities.</title>
        <authorList>
            <person name="Nagy L.G."/>
            <person name="Riley R."/>
            <person name="Tritt A."/>
            <person name="Adam C."/>
            <person name="Daum C."/>
            <person name="Floudas D."/>
            <person name="Sun H."/>
            <person name="Yadav J.S."/>
            <person name="Pangilinan J."/>
            <person name="Larsson K.H."/>
            <person name="Matsuura K."/>
            <person name="Barry K."/>
            <person name="Labutti K."/>
            <person name="Kuo R."/>
            <person name="Ohm R.A."/>
            <person name="Bhattacharya S.S."/>
            <person name="Shirouzu T."/>
            <person name="Yoshinaga Y."/>
            <person name="Martin F.M."/>
            <person name="Grigoriev I.V."/>
            <person name="Hibbett D.S."/>
        </authorList>
    </citation>
    <scope>NUCLEOTIDE SEQUENCE [LARGE SCALE GENOMIC DNA]</scope>
    <source>
        <strain evidence="7 8">HHB12029</strain>
    </source>
</reference>
<proteinExistence type="inferred from homology"/>
<evidence type="ECO:0000313" key="7">
    <source>
        <dbReference type="EMBL" id="KZW01892.1"/>
    </source>
</evidence>
<dbReference type="OrthoDB" id="1844152at2759"/>
<dbReference type="GO" id="GO:0005506">
    <property type="term" value="F:iron ion binding"/>
    <property type="evidence" value="ECO:0007669"/>
    <property type="project" value="InterPro"/>
</dbReference>
<dbReference type="PRINTS" id="PR00385">
    <property type="entry name" value="P450"/>
</dbReference>
<dbReference type="PRINTS" id="PR00465">
    <property type="entry name" value="EP450IV"/>
</dbReference>
<dbReference type="GO" id="GO:0004497">
    <property type="term" value="F:monooxygenase activity"/>
    <property type="evidence" value="ECO:0007669"/>
    <property type="project" value="InterPro"/>
</dbReference>
<dbReference type="GO" id="GO:0016705">
    <property type="term" value="F:oxidoreductase activity, acting on paired donors, with incorporation or reduction of molecular oxygen"/>
    <property type="evidence" value="ECO:0007669"/>
    <property type="project" value="InterPro"/>
</dbReference>